<evidence type="ECO:0000313" key="1">
    <source>
        <dbReference type="EMBL" id="KAH3812603.1"/>
    </source>
</evidence>
<accession>A0A9D4G8W1</accession>
<gene>
    <name evidence="1" type="ORF">DPMN_141039</name>
</gene>
<reference evidence="1" key="1">
    <citation type="journal article" date="2019" name="bioRxiv">
        <title>The Genome of the Zebra Mussel, Dreissena polymorpha: A Resource for Invasive Species Research.</title>
        <authorList>
            <person name="McCartney M.A."/>
            <person name="Auch B."/>
            <person name="Kono T."/>
            <person name="Mallez S."/>
            <person name="Zhang Y."/>
            <person name="Obille A."/>
            <person name="Becker A."/>
            <person name="Abrahante J.E."/>
            <person name="Garbe J."/>
            <person name="Badalamenti J.P."/>
            <person name="Herman A."/>
            <person name="Mangelson H."/>
            <person name="Liachko I."/>
            <person name="Sullivan S."/>
            <person name="Sone E.D."/>
            <person name="Koren S."/>
            <person name="Silverstein K.A.T."/>
            <person name="Beckman K.B."/>
            <person name="Gohl D.M."/>
        </authorList>
    </citation>
    <scope>NUCLEOTIDE SEQUENCE</scope>
    <source>
        <strain evidence="1">Duluth1</strain>
        <tissue evidence="1">Whole animal</tissue>
    </source>
</reference>
<organism evidence="1 2">
    <name type="scientific">Dreissena polymorpha</name>
    <name type="common">Zebra mussel</name>
    <name type="synonym">Mytilus polymorpha</name>
    <dbReference type="NCBI Taxonomy" id="45954"/>
    <lineage>
        <taxon>Eukaryota</taxon>
        <taxon>Metazoa</taxon>
        <taxon>Spiralia</taxon>
        <taxon>Lophotrochozoa</taxon>
        <taxon>Mollusca</taxon>
        <taxon>Bivalvia</taxon>
        <taxon>Autobranchia</taxon>
        <taxon>Heteroconchia</taxon>
        <taxon>Euheterodonta</taxon>
        <taxon>Imparidentia</taxon>
        <taxon>Neoheterodontei</taxon>
        <taxon>Myida</taxon>
        <taxon>Dreissenoidea</taxon>
        <taxon>Dreissenidae</taxon>
        <taxon>Dreissena</taxon>
    </lineage>
</organism>
<sequence>MNTKTAKCECMDKKISHIESKMRDLEQSRQFDSDVLEKQKEIDLLAGRLKENENLMQHEVTDLKCQRVRKAAKNLKGTPYGISEQCRKEVMGTRQKPIPIMKKAKEQNKEAFLKERGAHSGQVFNARYEIIFVTKTLTNS</sequence>
<keyword evidence="2" id="KW-1185">Reference proteome</keyword>
<evidence type="ECO:0000313" key="2">
    <source>
        <dbReference type="Proteomes" id="UP000828390"/>
    </source>
</evidence>
<comment type="caution">
    <text evidence="1">The sequence shown here is derived from an EMBL/GenBank/DDBJ whole genome shotgun (WGS) entry which is preliminary data.</text>
</comment>
<proteinExistence type="predicted"/>
<dbReference type="AlphaFoldDB" id="A0A9D4G8W1"/>
<protein>
    <submittedName>
        <fullName evidence="1">Uncharacterized protein</fullName>
    </submittedName>
</protein>
<name>A0A9D4G8W1_DREPO</name>
<dbReference type="Proteomes" id="UP000828390">
    <property type="component" value="Unassembled WGS sequence"/>
</dbReference>
<dbReference type="EMBL" id="JAIWYP010000006">
    <property type="protein sequence ID" value="KAH3812603.1"/>
    <property type="molecule type" value="Genomic_DNA"/>
</dbReference>
<reference evidence="1" key="2">
    <citation type="submission" date="2020-11" db="EMBL/GenBank/DDBJ databases">
        <authorList>
            <person name="McCartney M.A."/>
            <person name="Auch B."/>
            <person name="Kono T."/>
            <person name="Mallez S."/>
            <person name="Becker A."/>
            <person name="Gohl D.M."/>
            <person name="Silverstein K.A.T."/>
            <person name="Koren S."/>
            <person name="Bechman K.B."/>
            <person name="Herman A."/>
            <person name="Abrahante J.E."/>
            <person name="Garbe J."/>
        </authorList>
    </citation>
    <scope>NUCLEOTIDE SEQUENCE</scope>
    <source>
        <strain evidence="1">Duluth1</strain>
        <tissue evidence="1">Whole animal</tissue>
    </source>
</reference>